<dbReference type="InterPro" id="IPR016855">
    <property type="entry name" value="ERp29"/>
</dbReference>
<reference evidence="2" key="1">
    <citation type="submission" date="2014-09" db="EMBL/GenBank/DDBJ databases">
        <authorList>
            <person name="Magalhaes I.L.F."/>
            <person name="Oliveira U."/>
            <person name="Santos F.R."/>
            <person name="Vidigal T.H.D.A."/>
            <person name="Brescovit A.D."/>
            <person name="Santos A.J."/>
        </authorList>
    </citation>
    <scope>NUCLEOTIDE SEQUENCE</scope>
    <source>
        <tissue evidence="2">Shoot tissue taken approximately 20 cm above the soil surface</tissue>
    </source>
</reference>
<feature type="domain" description="Endoplasmic reticulum resident protein 29 C-terminal" evidence="1">
    <location>
        <begin position="1"/>
        <end position="67"/>
    </location>
</feature>
<dbReference type="Gene3D" id="1.20.1150.12">
    <property type="entry name" value="Endoplasmic reticulum resident protein 29, C-terminal domain"/>
    <property type="match status" value="1"/>
</dbReference>
<dbReference type="AlphaFoldDB" id="A0A0A9ECP9"/>
<accession>A0A0A9ECP9</accession>
<dbReference type="InterPro" id="IPR011679">
    <property type="entry name" value="ERp29_C"/>
</dbReference>
<dbReference type="InterPro" id="IPR036356">
    <property type="entry name" value="ERp29_C_sf"/>
</dbReference>
<evidence type="ECO:0000259" key="1">
    <source>
        <dbReference type="Pfam" id="PF07749"/>
    </source>
</evidence>
<proteinExistence type="predicted"/>
<dbReference type="SUPFAM" id="SSF47933">
    <property type="entry name" value="ERP29 C domain-like"/>
    <property type="match status" value="1"/>
</dbReference>
<protein>
    <submittedName>
        <fullName evidence="2">PDIL2-1</fullName>
    </submittedName>
</protein>
<dbReference type="CDD" id="cd00238">
    <property type="entry name" value="ERp29c"/>
    <property type="match status" value="1"/>
</dbReference>
<dbReference type="Pfam" id="PF07749">
    <property type="entry name" value="ERp29"/>
    <property type="match status" value="1"/>
</dbReference>
<dbReference type="EMBL" id="GBRH01204068">
    <property type="protein sequence ID" value="JAD93827.1"/>
    <property type="molecule type" value="Transcribed_RNA"/>
</dbReference>
<sequence length="69" mass="7801">MEEEVSKLSGAAAKHGKIYVTIAKKILEKGNDYTKKETERLQRMLEKSISPLKADEFIIKKNVLSTFSS</sequence>
<dbReference type="PANTHER" id="PTHR12211:SF0">
    <property type="entry name" value="ENDOPLASMIC RETICULUM RESIDENT PROTEIN 29"/>
    <property type="match status" value="1"/>
</dbReference>
<evidence type="ECO:0000313" key="2">
    <source>
        <dbReference type="EMBL" id="JAD93827.1"/>
    </source>
</evidence>
<dbReference type="GO" id="GO:0005783">
    <property type="term" value="C:endoplasmic reticulum"/>
    <property type="evidence" value="ECO:0007669"/>
    <property type="project" value="InterPro"/>
</dbReference>
<name>A0A0A9ECP9_ARUDO</name>
<organism evidence="2">
    <name type="scientific">Arundo donax</name>
    <name type="common">Giant reed</name>
    <name type="synonym">Donax arundinaceus</name>
    <dbReference type="NCBI Taxonomy" id="35708"/>
    <lineage>
        <taxon>Eukaryota</taxon>
        <taxon>Viridiplantae</taxon>
        <taxon>Streptophyta</taxon>
        <taxon>Embryophyta</taxon>
        <taxon>Tracheophyta</taxon>
        <taxon>Spermatophyta</taxon>
        <taxon>Magnoliopsida</taxon>
        <taxon>Liliopsida</taxon>
        <taxon>Poales</taxon>
        <taxon>Poaceae</taxon>
        <taxon>PACMAD clade</taxon>
        <taxon>Arundinoideae</taxon>
        <taxon>Arundineae</taxon>
        <taxon>Arundo</taxon>
    </lineage>
</organism>
<reference evidence="2" key="2">
    <citation type="journal article" date="2015" name="Data Brief">
        <title>Shoot transcriptome of the giant reed, Arundo donax.</title>
        <authorList>
            <person name="Barrero R.A."/>
            <person name="Guerrero F.D."/>
            <person name="Moolhuijzen P."/>
            <person name="Goolsby J.A."/>
            <person name="Tidwell J."/>
            <person name="Bellgard S.E."/>
            <person name="Bellgard M.I."/>
        </authorList>
    </citation>
    <scope>NUCLEOTIDE SEQUENCE</scope>
    <source>
        <tissue evidence="2">Shoot tissue taken approximately 20 cm above the soil surface</tissue>
    </source>
</reference>
<dbReference type="PANTHER" id="PTHR12211">
    <property type="entry name" value="ENDOPLASMIC RETICULUM PROTEIN ERP29"/>
    <property type="match status" value="1"/>
</dbReference>